<gene>
    <name evidence="2" type="ORF">HNR37_002184</name>
</gene>
<sequence length="349" mass="39969">MQPEQKFHSIIDISYQPNLQLQTSKDTKPENMVIVNPILSVRQREEQKCSAAQVHVFPCALSYQHKSPAQLNLFNLPSATSLHQPEGILQLYPNLQIRKQTPVEVITLAELLATTPAKPQKPSLLILQSAGEEIPALDDLFQGDYKDSFTQIKIRCGHTPLYQTSATVNTLKEHLTKHGYTLKTEMYTDPDQPLLTFERNELLLEKQQLKFANETLAAEKQQQAELIERYKQKLETYENDLSEMQAKSDTLQAKNQQLKSANETLAAEKQQQAELIERYKQELETHKNDLSEMQAKSDTLQVENSALTKQQKALQERQNLLEGELLKAEAQIELIKELYFTGKQDEVNR</sequence>
<organism evidence="2 3">
    <name type="scientific">Desulfurispira natronophila</name>
    <dbReference type="NCBI Taxonomy" id="682562"/>
    <lineage>
        <taxon>Bacteria</taxon>
        <taxon>Pseudomonadati</taxon>
        <taxon>Chrysiogenota</taxon>
        <taxon>Chrysiogenia</taxon>
        <taxon>Chrysiogenales</taxon>
        <taxon>Chrysiogenaceae</taxon>
        <taxon>Desulfurispira</taxon>
    </lineage>
</organism>
<accession>A0A7W7Y6D4</accession>
<dbReference type="Proteomes" id="UP000528322">
    <property type="component" value="Unassembled WGS sequence"/>
</dbReference>
<keyword evidence="1" id="KW-0175">Coiled coil</keyword>
<dbReference type="EMBL" id="JACHID010000018">
    <property type="protein sequence ID" value="MBB5022837.1"/>
    <property type="molecule type" value="Genomic_DNA"/>
</dbReference>
<keyword evidence="2" id="KW-0131">Cell cycle</keyword>
<evidence type="ECO:0000313" key="2">
    <source>
        <dbReference type="EMBL" id="MBB5022837.1"/>
    </source>
</evidence>
<feature type="coiled-coil region" evidence="1">
    <location>
        <begin position="209"/>
        <end position="331"/>
    </location>
</feature>
<dbReference type="GO" id="GO:0051301">
    <property type="term" value="P:cell division"/>
    <property type="evidence" value="ECO:0007669"/>
    <property type="project" value="UniProtKB-KW"/>
</dbReference>
<reference evidence="2 3" key="1">
    <citation type="submission" date="2020-08" db="EMBL/GenBank/DDBJ databases">
        <title>Genomic Encyclopedia of Type Strains, Phase IV (KMG-IV): sequencing the most valuable type-strain genomes for metagenomic binning, comparative biology and taxonomic classification.</title>
        <authorList>
            <person name="Goeker M."/>
        </authorList>
    </citation>
    <scope>NUCLEOTIDE SEQUENCE [LARGE SCALE GENOMIC DNA]</scope>
    <source>
        <strain evidence="2 3">DSM 22071</strain>
    </source>
</reference>
<dbReference type="AlphaFoldDB" id="A0A7W7Y6D4"/>
<proteinExistence type="predicted"/>
<keyword evidence="3" id="KW-1185">Reference proteome</keyword>
<evidence type="ECO:0000256" key="1">
    <source>
        <dbReference type="SAM" id="Coils"/>
    </source>
</evidence>
<dbReference type="RefSeq" id="WP_183734100.1">
    <property type="nucleotide sequence ID" value="NZ_JACHID010000018.1"/>
</dbReference>
<name>A0A7W7Y6D4_9BACT</name>
<keyword evidence="2" id="KW-0132">Cell division</keyword>
<protein>
    <submittedName>
        <fullName evidence="2">FtsZ-binding cell division protein ZapB</fullName>
    </submittedName>
</protein>
<comment type="caution">
    <text evidence="2">The sequence shown here is derived from an EMBL/GenBank/DDBJ whole genome shotgun (WGS) entry which is preliminary data.</text>
</comment>
<evidence type="ECO:0000313" key="3">
    <source>
        <dbReference type="Proteomes" id="UP000528322"/>
    </source>
</evidence>